<proteinExistence type="predicted"/>
<gene>
    <name evidence="1" type="ORF">CUU66_17400</name>
</gene>
<dbReference type="Proteomes" id="UP000234748">
    <property type="component" value="Unassembled WGS sequence"/>
</dbReference>
<evidence type="ECO:0000313" key="2">
    <source>
        <dbReference type="Proteomes" id="UP000234748"/>
    </source>
</evidence>
<evidence type="ECO:0000313" key="1">
    <source>
        <dbReference type="EMBL" id="PLT28671.1"/>
    </source>
</evidence>
<dbReference type="AlphaFoldDB" id="A0A2N5M2T8"/>
<name>A0A2N5M2T8_9BACI</name>
<keyword evidence="2" id="KW-1185">Reference proteome</keyword>
<accession>A0A2N5M2T8</accession>
<reference evidence="1 2" key="1">
    <citation type="submission" date="2017-11" db="EMBL/GenBank/DDBJ databases">
        <title>Comparitive Functional Genomics of Dry Heat Resistant strains isolated from the Viking Spacecraft.</title>
        <authorList>
            <person name="Seuylemezian A."/>
            <person name="Cooper K."/>
            <person name="Vaishampayan P."/>
        </authorList>
    </citation>
    <scope>NUCLEOTIDE SEQUENCE [LARGE SCALE GENOMIC DNA]</scope>
    <source>
        <strain evidence="1 2">V1-29</strain>
    </source>
</reference>
<comment type="caution">
    <text evidence="1">The sequence shown here is derived from an EMBL/GenBank/DDBJ whole genome shotgun (WGS) entry which is preliminary data.</text>
</comment>
<protein>
    <submittedName>
        <fullName evidence="1">Uncharacterized protein</fullName>
    </submittedName>
</protein>
<sequence>MSLDHTRTMLRTLKQYSDCEISLTFNDNNQLPVLSVCYKNNGFEVTTIQTLVIDTYSSIESTLTAIDKAINNYHLTSN</sequence>
<dbReference type="EMBL" id="PGUY01000054">
    <property type="protein sequence ID" value="PLT28671.1"/>
    <property type="molecule type" value="Genomic_DNA"/>
</dbReference>
<organism evidence="1 2">
    <name type="scientific">Peribacillus deserti</name>
    <dbReference type="NCBI Taxonomy" id="673318"/>
    <lineage>
        <taxon>Bacteria</taxon>
        <taxon>Bacillati</taxon>
        <taxon>Bacillota</taxon>
        <taxon>Bacilli</taxon>
        <taxon>Bacillales</taxon>
        <taxon>Bacillaceae</taxon>
        <taxon>Peribacillus</taxon>
    </lineage>
</organism>